<dbReference type="PANTHER" id="PTHR30026">
    <property type="entry name" value="OUTER MEMBRANE PROTEIN TOLC"/>
    <property type="match status" value="1"/>
</dbReference>
<dbReference type="PANTHER" id="PTHR30026:SF20">
    <property type="entry name" value="OUTER MEMBRANE PROTEIN TOLC"/>
    <property type="match status" value="1"/>
</dbReference>
<dbReference type="GO" id="GO:0015562">
    <property type="term" value="F:efflux transmembrane transporter activity"/>
    <property type="evidence" value="ECO:0007669"/>
    <property type="project" value="InterPro"/>
</dbReference>
<evidence type="ECO:0000256" key="3">
    <source>
        <dbReference type="ARBA" id="ARBA00022448"/>
    </source>
</evidence>
<keyword evidence="9" id="KW-1185">Reference proteome</keyword>
<evidence type="ECO:0000256" key="6">
    <source>
        <dbReference type="ARBA" id="ARBA00023136"/>
    </source>
</evidence>
<evidence type="ECO:0000256" key="2">
    <source>
        <dbReference type="ARBA" id="ARBA00007613"/>
    </source>
</evidence>
<dbReference type="InterPro" id="IPR051906">
    <property type="entry name" value="TolC-like"/>
</dbReference>
<evidence type="ECO:0000256" key="5">
    <source>
        <dbReference type="ARBA" id="ARBA00022692"/>
    </source>
</evidence>
<accession>A0A918N5D4</accession>
<evidence type="ECO:0000256" key="4">
    <source>
        <dbReference type="ARBA" id="ARBA00022452"/>
    </source>
</evidence>
<keyword evidence="7" id="KW-0998">Cell outer membrane</keyword>
<keyword evidence="5" id="KW-0812">Transmembrane</keyword>
<keyword evidence="4" id="KW-1134">Transmembrane beta strand</keyword>
<dbReference type="GO" id="GO:1990281">
    <property type="term" value="C:efflux pump complex"/>
    <property type="evidence" value="ECO:0007669"/>
    <property type="project" value="TreeGrafter"/>
</dbReference>
<dbReference type="Pfam" id="PF02321">
    <property type="entry name" value="OEP"/>
    <property type="match status" value="1"/>
</dbReference>
<evidence type="ECO:0000313" key="8">
    <source>
        <dbReference type="EMBL" id="GGX29222.1"/>
    </source>
</evidence>
<dbReference type="InterPro" id="IPR003423">
    <property type="entry name" value="OMP_efflux"/>
</dbReference>
<dbReference type="EMBL" id="BMWS01000027">
    <property type="protein sequence ID" value="GGX29222.1"/>
    <property type="molecule type" value="Genomic_DNA"/>
</dbReference>
<proteinExistence type="inferred from homology"/>
<protein>
    <submittedName>
        <fullName evidence="8">Transporter</fullName>
    </submittedName>
</protein>
<evidence type="ECO:0000313" key="9">
    <source>
        <dbReference type="Proteomes" id="UP000601108"/>
    </source>
</evidence>
<organism evidence="8 9">
    <name type="scientific">Aquimarina muelleri</name>
    <dbReference type="NCBI Taxonomy" id="279356"/>
    <lineage>
        <taxon>Bacteria</taxon>
        <taxon>Pseudomonadati</taxon>
        <taxon>Bacteroidota</taxon>
        <taxon>Flavobacteriia</taxon>
        <taxon>Flavobacteriales</taxon>
        <taxon>Flavobacteriaceae</taxon>
        <taxon>Aquimarina</taxon>
    </lineage>
</organism>
<dbReference type="Proteomes" id="UP000601108">
    <property type="component" value="Unassembled WGS sequence"/>
</dbReference>
<dbReference type="SUPFAM" id="SSF56954">
    <property type="entry name" value="Outer membrane efflux proteins (OEP)"/>
    <property type="match status" value="1"/>
</dbReference>
<dbReference type="AlphaFoldDB" id="A0A918N5D4"/>
<name>A0A918N5D4_9FLAO</name>
<sequence length="458" mass="52739">MFFWIASIHAQQKDTIVLNFKEYLGYVKKYHPIAKQAELNINIGQATLMKARGSFDPKIEIDYDRKQFKGTEYYDLLNATFKIPTWYGIEFKGGFEQNEGEYINPQNTVPEDGLFNAGISVSVAKGLLINDRMATLRKAKFFREQTKADRDLFVNQILYDASVAYFDWLQVYQEKEIYTNFLNNAKIRFEGVKQSALAGDKAAIDTVEAKISFQNRKLSLEQAKVKLAKKSLVLSNFLWLEDTPVELQSNVVPEGNIEDNIDNALEINGNQLHTFTLENHPKLKSLNYKIEGLEVDRRLKANKLLPTIDLKYNFLSTTPEETETFNTVNYKGGINFSFPLFLRKERGNLKLAKYKLQDAKFDLVTTELKIKNKIKAIYVELESFKNQNTLIKDIVSDYNKLLNAEERKFSFGESSLFLINSREKSLIEARLKEIEVQNKFLNTKAKLFNSLAVNPADL</sequence>
<gene>
    <name evidence="8" type="ORF">GCM10007384_32990</name>
</gene>
<dbReference type="GO" id="GO:0015288">
    <property type="term" value="F:porin activity"/>
    <property type="evidence" value="ECO:0007669"/>
    <property type="project" value="TreeGrafter"/>
</dbReference>
<keyword evidence="6" id="KW-0472">Membrane</keyword>
<reference evidence="8 9" key="1">
    <citation type="journal article" date="2014" name="Int. J. Syst. Evol. Microbiol.">
        <title>Complete genome sequence of Corynebacterium casei LMG S-19264T (=DSM 44701T), isolated from a smear-ripened cheese.</title>
        <authorList>
            <consortium name="US DOE Joint Genome Institute (JGI-PGF)"/>
            <person name="Walter F."/>
            <person name="Albersmeier A."/>
            <person name="Kalinowski J."/>
            <person name="Ruckert C."/>
        </authorList>
    </citation>
    <scope>NUCLEOTIDE SEQUENCE [LARGE SCALE GENOMIC DNA]</scope>
    <source>
        <strain evidence="8 9">KCTC 12285</strain>
    </source>
</reference>
<dbReference type="GO" id="GO:0009279">
    <property type="term" value="C:cell outer membrane"/>
    <property type="evidence" value="ECO:0007669"/>
    <property type="project" value="UniProtKB-SubCell"/>
</dbReference>
<comment type="similarity">
    <text evidence="2">Belongs to the outer membrane factor (OMF) (TC 1.B.17) family.</text>
</comment>
<keyword evidence="3" id="KW-0813">Transport</keyword>
<evidence type="ECO:0000256" key="1">
    <source>
        <dbReference type="ARBA" id="ARBA00004442"/>
    </source>
</evidence>
<dbReference type="Gene3D" id="1.20.1600.10">
    <property type="entry name" value="Outer membrane efflux proteins (OEP)"/>
    <property type="match status" value="1"/>
</dbReference>
<comment type="subcellular location">
    <subcellularLocation>
        <location evidence="1">Cell outer membrane</location>
    </subcellularLocation>
</comment>
<comment type="caution">
    <text evidence="8">The sequence shown here is derived from an EMBL/GenBank/DDBJ whole genome shotgun (WGS) entry which is preliminary data.</text>
</comment>
<evidence type="ECO:0000256" key="7">
    <source>
        <dbReference type="ARBA" id="ARBA00023237"/>
    </source>
</evidence>